<keyword evidence="2 5" id="KW-0812">Transmembrane</keyword>
<protein>
    <submittedName>
        <fullName evidence="7">Zinc transporter ZIP2</fullName>
    </submittedName>
</protein>
<dbReference type="GO" id="GO:0005886">
    <property type="term" value="C:plasma membrane"/>
    <property type="evidence" value="ECO:0007669"/>
    <property type="project" value="TreeGrafter"/>
</dbReference>
<name>A0A9F2RFE0_PYTBI</name>
<accession>A0A9F2RFE0</accession>
<keyword evidence="3 5" id="KW-1133">Transmembrane helix</keyword>
<dbReference type="OrthoDB" id="448280at2759"/>
<feature type="transmembrane region" description="Helical" evidence="5">
    <location>
        <begin position="72"/>
        <end position="95"/>
    </location>
</feature>
<dbReference type="RefSeq" id="XP_007445170.1">
    <property type="nucleotide sequence ID" value="XM_007445108.3"/>
</dbReference>
<comment type="subcellular location">
    <subcellularLocation>
        <location evidence="1">Membrane</location>
        <topology evidence="1">Multi-pass membrane protein</topology>
    </subcellularLocation>
</comment>
<dbReference type="AlphaFoldDB" id="A0A9F2RFE0"/>
<evidence type="ECO:0000313" key="6">
    <source>
        <dbReference type="Proteomes" id="UP000695026"/>
    </source>
</evidence>
<reference evidence="7" key="1">
    <citation type="submission" date="2025-08" db="UniProtKB">
        <authorList>
            <consortium name="RefSeq"/>
        </authorList>
    </citation>
    <scope>IDENTIFICATION</scope>
    <source>
        <tissue evidence="7">Liver</tissue>
    </source>
</reference>
<dbReference type="InterPro" id="IPR003689">
    <property type="entry name" value="ZIP"/>
</dbReference>
<keyword evidence="4 5" id="KW-0472">Membrane</keyword>
<feature type="transmembrane region" description="Helical" evidence="5">
    <location>
        <begin position="20"/>
        <end position="38"/>
    </location>
</feature>
<feature type="transmembrane region" description="Helical" evidence="5">
    <location>
        <begin position="197"/>
        <end position="216"/>
    </location>
</feature>
<evidence type="ECO:0000313" key="7">
    <source>
        <dbReference type="RefSeq" id="XP_007445170.1"/>
    </source>
</evidence>
<evidence type="ECO:0000256" key="5">
    <source>
        <dbReference type="SAM" id="Phobius"/>
    </source>
</evidence>
<sequence length="217" mass="23898">EVSSHKQNSTSEDTDNDVEVYPYGELIISLGFFLVFFIESLVLHCCPQAVHSHGNHENYEDHKELPPSHSSFRAFILFLSLSFHSVFEGLAIGVQKETIDTIQLCVAVLIHKAIVSFSLSLKLVQSSTKFQWRMLYVVVFALMSPTGISVGIGVSLFNGDGSGLAQAILEGVAAGTFLYVTFLEILPYELGSHESPLTKFFFISLGFSIMAVIAIWA</sequence>
<dbReference type="Proteomes" id="UP000695026">
    <property type="component" value="Unplaced"/>
</dbReference>
<feature type="non-terminal residue" evidence="7">
    <location>
        <position position="1"/>
    </location>
</feature>
<evidence type="ECO:0000256" key="2">
    <source>
        <dbReference type="ARBA" id="ARBA00022692"/>
    </source>
</evidence>
<feature type="transmembrane region" description="Helical" evidence="5">
    <location>
        <begin position="163"/>
        <end position="185"/>
    </location>
</feature>
<dbReference type="Pfam" id="PF02535">
    <property type="entry name" value="Zip"/>
    <property type="match status" value="1"/>
</dbReference>
<evidence type="ECO:0000256" key="4">
    <source>
        <dbReference type="ARBA" id="ARBA00023136"/>
    </source>
</evidence>
<evidence type="ECO:0000256" key="1">
    <source>
        <dbReference type="ARBA" id="ARBA00004141"/>
    </source>
</evidence>
<dbReference type="PANTHER" id="PTHR11040:SF120">
    <property type="entry name" value="ZINC TRANSPORTER ZIP2"/>
    <property type="match status" value="1"/>
</dbReference>
<proteinExistence type="predicted"/>
<dbReference type="PANTHER" id="PTHR11040">
    <property type="entry name" value="ZINC/IRON TRANSPORTER"/>
    <property type="match status" value="1"/>
</dbReference>
<keyword evidence="6" id="KW-1185">Reference proteome</keyword>
<dbReference type="CTD" id="29986"/>
<gene>
    <name evidence="7" type="primary">SLC39A2</name>
</gene>
<dbReference type="GeneID" id="103057883"/>
<organism evidence="6 7">
    <name type="scientific">Python bivittatus</name>
    <name type="common">Burmese python</name>
    <name type="synonym">Python molurus bivittatus</name>
    <dbReference type="NCBI Taxonomy" id="176946"/>
    <lineage>
        <taxon>Eukaryota</taxon>
        <taxon>Metazoa</taxon>
        <taxon>Chordata</taxon>
        <taxon>Craniata</taxon>
        <taxon>Vertebrata</taxon>
        <taxon>Euteleostomi</taxon>
        <taxon>Lepidosauria</taxon>
        <taxon>Squamata</taxon>
        <taxon>Bifurcata</taxon>
        <taxon>Unidentata</taxon>
        <taxon>Episquamata</taxon>
        <taxon>Toxicofera</taxon>
        <taxon>Serpentes</taxon>
        <taxon>Henophidia</taxon>
        <taxon>Pythonidae</taxon>
        <taxon>Python</taxon>
    </lineage>
</organism>
<dbReference type="OMA" id="FYIGFVE"/>
<dbReference type="GO" id="GO:0005385">
    <property type="term" value="F:zinc ion transmembrane transporter activity"/>
    <property type="evidence" value="ECO:0007669"/>
    <property type="project" value="TreeGrafter"/>
</dbReference>
<dbReference type="KEGG" id="pbi:103057883"/>
<feature type="transmembrane region" description="Helical" evidence="5">
    <location>
        <begin position="135"/>
        <end position="157"/>
    </location>
</feature>
<evidence type="ECO:0000256" key="3">
    <source>
        <dbReference type="ARBA" id="ARBA00022989"/>
    </source>
</evidence>